<comment type="caution">
    <text evidence="1">The sequence shown here is derived from an EMBL/GenBank/DDBJ whole genome shotgun (WGS) entry which is preliminary data.</text>
</comment>
<dbReference type="Pfam" id="PF13289">
    <property type="entry name" value="SIR2_2"/>
    <property type="match status" value="1"/>
</dbReference>
<dbReference type="PATRIC" id="fig|981333.9.peg.835"/>
<dbReference type="SUPFAM" id="SSF52467">
    <property type="entry name" value="DHS-like NAD/FAD-binding domain"/>
    <property type="match status" value="1"/>
</dbReference>
<dbReference type="InterPro" id="IPR029035">
    <property type="entry name" value="DHS-like_NAD/FAD-binding_dom"/>
</dbReference>
<dbReference type="Proteomes" id="UP000023776">
    <property type="component" value="Unassembled WGS sequence"/>
</dbReference>
<gene>
    <name evidence="1" type="ORF">F988_00818</name>
</gene>
<evidence type="ECO:0000313" key="1">
    <source>
        <dbReference type="EMBL" id="ENU36926.1"/>
    </source>
</evidence>
<reference evidence="1 2" key="1">
    <citation type="submission" date="2013-02" db="EMBL/GenBank/DDBJ databases">
        <title>The Genome Sequence of Acinetobacter parvus CIP 108168.</title>
        <authorList>
            <consortium name="The Broad Institute Genome Sequencing Platform"/>
            <consortium name="The Broad Institute Genome Sequencing Center for Infectious Disease"/>
            <person name="Cerqueira G."/>
            <person name="Feldgarden M."/>
            <person name="Courvalin P."/>
            <person name="Perichon B."/>
            <person name="Grillot-Courvalin C."/>
            <person name="Clermont D."/>
            <person name="Rocha E."/>
            <person name="Yoon E.-J."/>
            <person name="Nemec A."/>
            <person name="Walker B."/>
            <person name="Young S.K."/>
            <person name="Zeng Q."/>
            <person name="Gargeya S."/>
            <person name="Fitzgerald M."/>
            <person name="Haas B."/>
            <person name="Abouelleil A."/>
            <person name="Alvarado L."/>
            <person name="Arachchi H.M."/>
            <person name="Berlin A.M."/>
            <person name="Chapman S.B."/>
            <person name="Dewar J."/>
            <person name="Goldberg J."/>
            <person name="Griggs A."/>
            <person name="Gujja S."/>
            <person name="Hansen M."/>
            <person name="Howarth C."/>
            <person name="Imamovic A."/>
            <person name="Larimer J."/>
            <person name="McCowan C."/>
            <person name="Murphy C."/>
            <person name="Neiman D."/>
            <person name="Pearson M."/>
            <person name="Priest M."/>
            <person name="Roberts A."/>
            <person name="Saif S."/>
            <person name="Shea T."/>
            <person name="Sisk P."/>
            <person name="Sykes S."/>
            <person name="Wortman J."/>
            <person name="Nusbaum C."/>
            <person name="Birren B."/>
        </authorList>
    </citation>
    <scope>NUCLEOTIDE SEQUENCE [LARGE SCALE GENOMIC DNA]</scope>
    <source>
        <strain evidence="1 2">CIP 108168</strain>
    </source>
</reference>
<keyword evidence="2" id="KW-1185">Reference proteome</keyword>
<dbReference type="EMBL" id="APOM01000027">
    <property type="protein sequence ID" value="ENU36926.1"/>
    <property type="molecule type" value="Genomic_DNA"/>
</dbReference>
<dbReference type="AlphaFoldDB" id="N8QDT8"/>
<name>N8QDT8_9GAMM</name>
<dbReference type="RefSeq" id="WP_004681230.1">
    <property type="nucleotide sequence ID" value="NZ_KB849211.1"/>
</dbReference>
<accession>N8QDT8</accession>
<proteinExistence type="predicted"/>
<protein>
    <submittedName>
        <fullName evidence="1">Uncharacterized protein</fullName>
    </submittedName>
</protein>
<evidence type="ECO:0000313" key="2">
    <source>
        <dbReference type="Proteomes" id="UP000023776"/>
    </source>
</evidence>
<organism evidence="1 2">
    <name type="scientific">Acinetobacter parvus DSM 16617 = CIP 108168</name>
    <dbReference type="NCBI Taxonomy" id="981333"/>
    <lineage>
        <taxon>Bacteria</taxon>
        <taxon>Pseudomonadati</taxon>
        <taxon>Pseudomonadota</taxon>
        <taxon>Gammaproteobacteria</taxon>
        <taxon>Moraxellales</taxon>
        <taxon>Moraxellaceae</taxon>
        <taxon>Acinetobacter</taxon>
    </lineage>
</organism>
<dbReference type="HOGENOM" id="CLU_062029_0_0_6"/>
<sequence>MSKNPVIVLGSGASVPHGIPGMGLLGEHLQNSILPLSCEDDKHKECWQEFLERLKIEDLESALTNISATDEVTDHIVSTTWAFLNSEDLNIYHQVIRDRRFLPLSRLFRYMFGSVNREIHVVTPNYDRLAEYAAEAAGYATYTGFSFGYLGERTVTIPPKITLNGRPHRTVNVWKVHGSFGWFRDPAGVVVSLPPMLEPPSGLLPVIVTPGIEKYRITHDEPFRSAMHNADAATQNASAFLCIGYGFNDRHLQSRLIERCQRDDVPLILITKEISSTAHAFFKSGKCRKYIAIEEATQGIKIYSNKYPNGNEIKNVLAYWQLENFLKLIQ</sequence>